<organism evidence="1 2">
    <name type="scientific">candidate division WOR_3 bacterium SM23_42</name>
    <dbReference type="NCBI Taxonomy" id="1703779"/>
    <lineage>
        <taxon>Bacteria</taxon>
        <taxon>Bacteria division WOR-3</taxon>
    </lineage>
</organism>
<sequence>MNYELEKKYHISYCGSYCHICDWHTGKIRKTFQLASDMIDNLALKKQIGNKLDIERFKEGLRNLANSSICPGCKAEAGVRKPDEDRCRIRQCCYNKNFDLCNECSDFPCETLKSNPGVIKFRCIENLQEIKQKGLREWIDRQWKNYVTEPIEQ</sequence>
<accession>A0A0S8FT71</accession>
<evidence type="ECO:0000313" key="2">
    <source>
        <dbReference type="Proteomes" id="UP000051373"/>
    </source>
</evidence>
<reference evidence="1 2" key="1">
    <citation type="journal article" date="2015" name="Microbiome">
        <title>Genomic resolution of linkages in carbon, nitrogen, and sulfur cycling among widespread estuary sediment bacteria.</title>
        <authorList>
            <person name="Baker B.J."/>
            <person name="Lazar C.S."/>
            <person name="Teske A.P."/>
            <person name="Dick G.J."/>
        </authorList>
    </citation>
    <scope>NUCLEOTIDE SEQUENCE [LARGE SCALE GENOMIC DNA]</scope>
    <source>
        <strain evidence="1">SM23_42</strain>
    </source>
</reference>
<dbReference type="EMBL" id="LJUJ01000031">
    <property type="protein sequence ID" value="KPK62604.1"/>
    <property type="molecule type" value="Genomic_DNA"/>
</dbReference>
<name>A0A0S8FT71_UNCW3</name>
<evidence type="ECO:0008006" key="3">
    <source>
        <dbReference type="Google" id="ProtNLM"/>
    </source>
</evidence>
<dbReference type="STRING" id="1703779.AMJ83_10325"/>
<gene>
    <name evidence="1" type="ORF">AMJ83_10325</name>
</gene>
<dbReference type="InterPro" id="IPR024227">
    <property type="entry name" value="DUF3795"/>
</dbReference>
<dbReference type="AlphaFoldDB" id="A0A0S8FT71"/>
<comment type="caution">
    <text evidence="1">The sequence shown here is derived from an EMBL/GenBank/DDBJ whole genome shotgun (WGS) entry which is preliminary data.</text>
</comment>
<dbReference type="Pfam" id="PF12675">
    <property type="entry name" value="DUF3795"/>
    <property type="match status" value="1"/>
</dbReference>
<dbReference type="Proteomes" id="UP000051373">
    <property type="component" value="Unassembled WGS sequence"/>
</dbReference>
<evidence type="ECO:0000313" key="1">
    <source>
        <dbReference type="EMBL" id="KPK62604.1"/>
    </source>
</evidence>
<proteinExistence type="predicted"/>
<protein>
    <recommendedName>
        <fullName evidence="3">GON domain-containing protein</fullName>
    </recommendedName>
</protein>